<name>A0A2S9YLK0_9BACT</name>
<dbReference type="Proteomes" id="UP000238823">
    <property type="component" value="Unassembled WGS sequence"/>
</dbReference>
<feature type="compositionally biased region" description="Acidic residues" evidence="1">
    <location>
        <begin position="50"/>
        <end position="80"/>
    </location>
</feature>
<sequence>MRSCTEPTTLTAALAALLIPLMPITQITACGGDDDGGSEIANPDTTGDGDPGDGDPGDGDPGDGDGDPGDGDGDPGDGDGDGPCASSWEQTQMKVNGQIHAAFAVDVAPNGEFVAAGRIDNANFDAWIGKFSADGEPLWSEVVDSGGVDFASGVVFDDAGDVIVVGSLQGVSGKDLWVEKRSGADGSLAWTLTEVSNFAGDNEPGDVALAPDGTIVVSGSVRMGDQDSDIWVRKLASADGSPSWTATFSGNVDMSGFSIDRGASLSVAPNGSIYVGGEVGVDFQTREAVLLAYGPDGGSEQWQLSPHVTGGSHLHQSVGVAAGPDSEVYFAVYQSSGLWRFWVHRASAAGELGWELTEEDFVYAPTKSWGVAGLAVSDDGLLTIGGSLRNEETGQGIDWSEVWIANISLAGEGQCIGAHTWKNAHIIPASTFNYGLAEGPNGTVVVGEIRDGPENYLWLGGFL</sequence>
<feature type="region of interest" description="Disordered" evidence="1">
    <location>
        <begin position="30"/>
        <end position="87"/>
    </location>
</feature>
<organism evidence="3 4">
    <name type="scientific">Enhygromyxa salina</name>
    <dbReference type="NCBI Taxonomy" id="215803"/>
    <lineage>
        <taxon>Bacteria</taxon>
        <taxon>Pseudomonadati</taxon>
        <taxon>Myxococcota</taxon>
        <taxon>Polyangia</taxon>
        <taxon>Nannocystales</taxon>
        <taxon>Nannocystaceae</taxon>
        <taxon>Enhygromyxa</taxon>
    </lineage>
</organism>
<keyword evidence="2" id="KW-0732">Signal</keyword>
<comment type="caution">
    <text evidence="3">The sequence shown here is derived from an EMBL/GenBank/DDBJ whole genome shotgun (WGS) entry which is preliminary data.</text>
</comment>
<evidence type="ECO:0000256" key="1">
    <source>
        <dbReference type="SAM" id="MobiDB-lite"/>
    </source>
</evidence>
<feature type="chain" id="PRO_5015692150" description="BNR repeat domain protein" evidence="2">
    <location>
        <begin position="30"/>
        <end position="463"/>
    </location>
</feature>
<evidence type="ECO:0008006" key="5">
    <source>
        <dbReference type="Google" id="ProtNLM"/>
    </source>
</evidence>
<accession>A0A2S9YLK0</accession>
<dbReference type="EMBL" id="PVNL01000086">
    <property type="protein sequence ID" value="PRQ05985.1"/>
    <property type="molecule type" value="Genomic_DNA"/>
</dbReference>
<dbReference type="AlphaFoldDB" id="A0A2S9YLK0"/>
<dbReference type="PANTHER" id="PTHR42754">
    <property type="entry name" value="ENDOGLUCANASE"/>
    <property type="match status" value="1"/>
</dbReference>
<evidence type="ECO:0000313" key="4">
    <source>
        <dbReference type="Proteomes" id="UP000238823"/>
    </source>
</evidence>
<dbReference type="RefSeq" id="WP_106091187.1">
    <property type="nucleotide sequence ID" value="NZ_PVNL01000086.1"/>
</dbReference>
<proteinExistence type="predicted"/>
<dbReference type="SUPFAM" id="SSF63829">
    <property type="entry name" value="Calcium-dependent phosphotriesterase"/>
    <property type="match status" value="1"/>
</dbReference>
<evidence type="ECO:0000256" key="2">
    <source>
        <dbReference type="SAM" id="SignalP"/>
    </source>
</evidence>
<feature type="signal peptide" evidence="2">
    <location>
        <begin position="1"/>
        <end position="29"/>
    </location>
</feature>
<protein>
    <recommendedName>
        <fullName evidence="5">BNR repeat domain protein</fullName>
    </recommendedName>
</protein>
<dbReference type="OrthoDB" id="5526874at2"/>
<reference evidence="3 4" key="1">
    <citation type="submission" date="2018-03" db="EMBL/GenBank/DDBJ databases">
        <title>Draft Genome Sequences of the Obligatory Marine Myxobacteria Enhygromyxa salina SWB007.</title>
        <authorList>
            <person name="Poehlein A."/>
            <person name="Moghaddam J.A."/>
            <person name="Harms H."/>
            <person name="Alanjari M."/>
            <person name="Koenig G.M."/>
            <person name="Daniel R."/>
            <person name="Schaeberle T.F."/>
        </authorList>
    </citation>
    <scope>NUCLEOTIDE SEQUENCE [LARGE SCALE GENOMIC DNA]</scope>
    <source>
        <strain evidence="3 4">SWB007</strain>
    </source>
</reference>
<evidence type="ECO:0000313" key="3">
    <source>
        <dbReference type="EMBL" id="PRQ05985.1"/>
    </source>
</evidence>
<gene>
    <name evidence="3" type="ORF">ENSA7_42470</name>
</gene>
<dbReference type="PANTHER" id="PTHR42754:SF1">
    <property type="entry name" value="LIPOPROTEIN"/>
    <property type="match status" value="1"/>
</dbReference>